<dbReference type="SUPFAM" id="SSF51905">
    <property type="entry name" value="FAD/NAD(P)-binding domain"/>
    <property type="match status" value="1"/>
</dbReference>
<reference evidence="11 12" key="1">
    <citation type="submission" date="2014-01" db="EMBL/GenBank/DDBJ databases">
        <title>Full genme sequencing of cellulolytic bacterium Gynuella sunshinyii YC6258T gen. nov., sp. nov.</title>
        <authorList>
            <person name="Khan H."/>
            <person name="Chung E.J."/>
            <person name="Chung Y.R."/>
        </authorList>
    </citation>
    <scope>NUCLEOTIDE SEQUENCE [LARGE SCALE GENOMIC DNA]</scope>
    <source>
        <strain evidence="11 12">YC6258</strain>
    </source>
</reference>
<dbReference type="RefSeq" id="WP_044615890.1">
    <property type="nucleotide sequence ID" value="NZ_CP007142.1"/>
</dbReference>
<dbReference type="InterPro" id="IPR023753">
    <property type="entry name" value="FAD/NAD-binding_dom"/>
</dbReference>
<evidence type="ECO:0000313" key="11">
    <source>
        <dbReference type="EMBL" id="AJQ92955.1"/>
    </source>
</evidence>
<dbReference type="OrthoDB" id="9800607at2"/>
<accession>A0A0C5V058</accession>
<evidence type="ECO:0000259" key="9">
    <source>
        <dbReference type="Pfam" id="PF07992"/>
    </source>
</evidence>
<evidence type="ECO:0000256" key="7">
    <source>
        <dbReference type="ARBA" id="ARBA00023002"/>
    </source>
</evidence>
<evidence type="ECO:0000313" key="12">
    <source>
        <dbReference type="Proteomes" id="UP000032266"/>
    </source>
</evidence>
<sequence length="382" mass="41425">MSNSKPIIIIGSGLAGYSLAREFRKLNKQQELIIISSADGRNYSKPMLSNAISQEKTADTLTMADPGKMSEILDATIRINTEVTDIDPHNKLIFIGSETIAFDRLVLATGAIPNSQEIPGNAGDHVFTVNSLQQFAHFQEHLNGKKRVLVLGGGLIGCEFANDLATAGFQVQLVSPGNQLMERLLPKPVSQQLQQSLEELGVQFYLGPLVNRMMKTETGIRTWLTNGQELESDIVLSAIGLRPNTALAQEAGLATGHGIKVNRYLETNFSHIFALGDCAEVEGHVLLYVLPLMSAARALAATLNGTPMEVHYPAMPVVVKTPACPIVIQAPGPGQQGQWSVEENESGIKALYTKGDQLLGFALTREYVKERMVLTKQVPGLL</sequence>
<dbReference type="KEGG" id="gsn:YC6258_00905"/>
<comment type="similarity">
    <text evidence="3">Belongs to the FAD-dependent oxidoreductase family.</text>
</comment>
<comment type="cofactor">
    <cofactor evidence="1">
        <name>FAD</name>
        <dbReference type="ChEBI" id="CHEBI:57692"/>
    </cofactor>
</comment>
<dbReference type="EC" id="1.18.1.1" evidence="11"/>
<dbReference type="STRING" id="1445510.YC6258_00905"/>
<dbReference type="Gene3D" id="3.50.50.60">
    <property type="entry name" value="FAD/NAD(P)-binding domain"/>
    <property type="match status" value="2"/>
</dbReference>
<keyword evidence="7 11" id="KW-0560">Oxidoreductase</keyword>
<keyword evidence="6" id="KW-0274">FAD</keyword>
<dbReference type="InterPro" id="IPR050260">
    <property type="entry name" value="FAD-bd_OxRdtase"/>
</dbReference>
<dbReference type="PRINTS" id="PR00411">
    <property type="entry name" value="PNDRDTASEI"/>
</dbReference>
<dbReference type="PANTHER" id="PTHR43429:SF3">
    <property type="entry name" value="NITRITE REDUCTASE [NAD(P)H]"/>
    <property type="match status" value="1"/>
</dbReference>
<dbReference type="HOGENOM" id="CLU_003291_4_4_6"/>
<dbReference type="Proteomes" id="UP000032266">
    <property type="component" value="Chromosome"/>
</dbReference>
<dbReference type="PRINTS" id="PR00368">
    <property type="entry name" value="FADPNR"/>
</dbReference>
<evidence type="ECO:0000256" key="4">
    <source>
        <dbReference type="ARBA" id="ARBA00022490"/>
    </source>
</evidence>
<dbReference type="InterPro" id="IPR041364">
    <property type="entry name" value="Rbx-bd"/>
</dbReference>
<dbReference type="Pfam" id="PF07992">
    <property type="entry name" value="Pyr_redox_2"/>
    <property type="match status" value="1"/>
</dbReference>
<dbReference type="InterPro" id="IPR036188">
    <property type="entry name" value="FAD/NAD-bd_sf"/>
</dbReference>
<gene>
    <name evidence="11" type="ORF">YC6258_00905</name>
</gene>
<dbReference type="EMBL" id="CP007142">
    <property type="protein sequence ID" value="AJQ92955.1"/>
    <property type="molecule type" value="Genomic_DNA"/>
</dbReference>
<evidence type="ECO:0000256" key="8">
    <source>
        <dbReference type="ARBA" id="ARBA00023027"/>
    </source>
</evidence>
<keyword evidence="5" id="KW-0285">Flavoprotein</keyword>
<name>A0A0C5V058_9GAMM</name>
<dbReference type="AlphaFoldDB" id="A0A0C5V058"/>
<keyword evidence="8" id="KW-0520">NAD</keyword>
<dbReference type="Pfam" id="PF18113">
    <property type="entry name" value="Rbx_binding"/>
    <property type="match status" value="1"/>
</dbReference>
<dbReference type="PANTHER" id="PTHR43429">
    <property type="entry name" value="PYRIDINE NUCLEOTIDE-DISULFIDE OXIDOREDUCTASE DOMAIN-CONTAINING"/>
    <property type="match status" value="1"/>
</dbReference>
<proteinExistence type="inferred from homology"/>
<organism evidence="11 12">
    <name type="scientific">Gynuella sunshinyii YC6258</name>
    <dbReference type="NCBI Taxonomy" id="1445510"/>
    <lineage>
        <taxon>Bacteria</taxon>
        <taxon>Pseudomonadati</taxon>
        <taxon>Pseudomonadota</taxon>
        <taxon>Gammaproteobacteria</taxon>
        <taxon>Oceanospirillales</taxon>
        <taxon>Saccharospirillaceae</taxon>
        <taxon>Gynuella</taxon>
    </lineage>
</organism>
<keyword evidence="4" id="KW-0963">Cytoplasm</keyword>
<evidence type="ECO:0000256" key="1">
    <source>
        <dbReference type="ARBA" id="ARBA00001974"/>
    </source>
</evidence>
<evidence type="ECO:0000259" key="10">
    <source>
        <dbReference type="Pfam" id="PF18113"/>
    </source>
</evidence>
<evidence type="ECO:0000256" key="6">
    <source>
        <dbReference type="ARBA" id="ARBA00022827"/>
    </source>
</evidence>
<feature type="domain" description="Rubredoxin binding" evidence="10">
    <location>
        <begin position="309"/>
        <end position="378"/>
    </location>
</feature>
<dbReference type="GO" id="GO:0005737">
    <property type="term" value="C:cytoplasm"/>
    <property type="evidence" value="ECO:0007669"/>
    <property type="project" value="UniProtKB-SubCell"/>
</dbReference>
<evidence type="ECO:0000256" key="5">
    <source>
        <dbReference type="ARBA" id="ARBA00022630"/>
    </source>
</evidence>
<dbReference type="PATRIC" id="fig|1445510.3.peg.887"/>
<comment type="subcellular location">
    <subcellularLocation>
        <location evidence="2">Cytoplasm</location>
    </subcellularLocation>
</comment>
<evidence type="ECO:0000256" key="2">
    <source>
        <dbReference type="ARBA" id="ARBA00004496"/>
    </source>
</evidence>
<feature type="domain" description="FAD/NAD(P)-binding" evidence="9">
    <location>
        <begin position="6"/>
        <end position="282"/>
    </location>
</feature>
<protein>
    <submittedName>
        <fullName evidence="11">NAD(P)H-nitrite reductase</fullName>
        <ecNumber evidence="11">1.18.1.1</ecNumber>
    </submittedName>
</protein>
<evidence type="ECO:0000256" key="3">
    <source>
        <dbReference type="ARBA" id="ARBA00006442"/>
    </source>
</evidence>
<keyword evidence="12" id="KW-1185">Reference proteome</keyword>
<dbReference type="Gene3D" id="3.30.390.120">
    <property type="match status" value="1"/>
</dbReference>
<dbReference type="GO" id="GO:0015044">
    <property type="term" value="F:rubredoxin-NAD+ reductase activity"/>
    <property type="evidence" value="ECO:0007669"/>
    <property type="project" value="UniProtKB-EC"/>
</dbReference>